<reference evidence="1 2" key="1">
    <citation type="submission" date="2024-06" db="EMBL/GenBank/DDBJ databases">
        <authorList>
            <person name="Li F."/>
        </authorList>
    </citation>
    <scope>NUCLEOTIDE SEQUENCE [LARGE SCALE GENOMIC DNA]</scope>
    <source>
        <strain evidence="1 2">GXAS 311</strain>
    </source>
</reference>
<gene>
    <name evidence="1" type="ORF">ABVT43_10875</name>
</gene>
<dbReference type="Proteomes" id="UP001548189">
    <property type="component" value="Unassembled WGS sequence"/>
</dbReference>
<name>A0ABV2BUL4_9GAMM</name>
<evidence type="ECO:0000313" key="1">
    <source>
        <dbReference type="EMBL" id="MET1255628.1"/>
    </source>
</evidence>
<dbReference type="EMBL" id="JBEVCJ010000012">
    <property type="protein sequence ID" value="MET1255628.1"/>
    <property type="molecule type" value="Genomic_DNA"/>
</dbReference>
<comment type="caution">
    <text evidence="1">The sequence shown here is derived from an EMBL/GenBank/DDBJ whole genome shotgun (WGS) entry which is preliminary data.</text>
</comment>
<proteinExistence type="predicted"/>
<protein>
    <submittedName>
        <fullName evidence="1">Uncharacterized protein</fullName>
    </submittedName>
</protein>
<evidence type="ECO:0000313" key="2">
    <source>
        <dbReference type="Proteomes" id="UP001548189"/>
    </source>
</evidence>
<keyword evidence="2" id="KW-1185">Reference proteome</keyword>
<sequence length="62" mass="7129">MAIKKITAEQAKKLKGKTNWQEVDEITDEEIERAAKDDPDSALPTNEELDEFKPVKNKKDEK</sequence>
<accession>A0ABV2BUL4</accession>
<organism evidence="1 2">
    <name type="scientific">Aliikangiella maris</name>
    <dbReference type="NCBI Taxonomy" id="3162458"/>
    <lineage>
        <taxon>Bacteria</taxon>
        <taxon>Pseudomonadati</taxon>
        <taxon>Pseudomonadota</taxon>
        <taxon>Gammaproteobacteria</taxon>
        <taxon>Oceanospirillales</taxon>
        <taxon>Pleioneaceae</taxon>
        <taxon>Aliikangiella</taxon>
    </lineage>
</organism>